<dbReference type="EMBL" id="CP029830">
    <property type="protein sequence ID" value="AWU95865.1"/>
    <property type="molecule type" value="Genomic_DNA"/>
</dbReference>
<dbReference type="KEGG" id="azm:DM194_16480"/>
<gene>
    <name evidence="1" type="ORF">DM194_16480</name>
</gene>
<keyword evidence="2" id="KW-1185">Reference proteome</keyword>
<proteinExistence type="predicted"/>
<keyword evidence="1" id="KW-0614">Plasmid</keyword>
<geneLocation type="plasmid" evidence="1 2">
    <name>unnamed1</name>
</geneLocation>
<evidence type="ECO:0000313" key="1">
    <source>
        <dbReference type="EMBL" id="AWU95865.1"/>
    </source>
</evidence>
<name>A0A2U9S8H1_9PROT</name>
<dbReference type="InterPro" id="IPR009951">
    <property type="entry name" value="Host-nuc_inhib_Gam"/>
</dbReference>
<dbReference type="OrthoDB" id="7305272at2"/>
<dbReference type="Pfam" id="PF07352">
    <property type="entry name" value="Phage_Mu_Gam"/>
    <property type="match status" value="1"/>
</dbReference>
<dbReference type="AlphaFoldDB" id="A0A2U9S8H1"/>
<sequence>MGETVTGPARKPAPLRVRTPDQAAAVVGRIGAAQVQLSRLKASLDVAVAQANLAYENAAAPLRAAIEADTELLRGYFDANRSTLLSGGKKSVALSTGTIGVKRTTAKVVVADADALLKLLEEDRKLRRFIRTKTEVDRAALLAEPKVAVTIPGVSIDGGDDAFFVKPLMVGTP</sequence>
<dbReference type="Proteomes" id="UP000249605">
    <property type="component" value="Plasmid unnamed1"/>
</dbReference>
<evidence type="ECO:0000313" key="2">
    <source>
        <dbReference type="Proteomes" id="UP000249605"/>
    </source>
</evidence>
<dbReference type="GO" id="GO:0042262">
    <property type="term" value="P:DNA protection"/>
    <property type="evidence" value="ECO:0007669"/>
    <property type="project" value="InterPro"/>
</dbReference>
<dbReference type="Gene3D" id="1.20.5.170">
    <property type="match status" value="1"/>
</dbReference>
<dbReference type="RefSeq" id="WP_111068614.1">
    <property type="nucleotide sequence ID" value="NZ_CP029830.1"/>
</dbReference>
<dbReference type="SUPFAM" id="SSF161266">
    <property type="entry name" value="Gam-like"/>
    <property type="match status" value="1"/>
</dbReference>
<protein>
    <submittedName>
        <fullName evidence="1">Nuclease inhibitor protein</fullName>
    </submittedName>
</protein>
<dbReference type="GO" id="GO:0003690">
    <property type="term" value="F:double-stranded DNA binding"/>
    <property type="evidence" value="ECO:0007669"/>
    <property type="project" value="InterPro"/>
</dbReference>
<reference evidence="1 2" key="1">
    <citation type="submission" date="2018-06" db="EMBL/GenBank/DDBJ databases">
        <title>Complete genome sequencing of Azospirillum sp. M2T2B2.</title>
        <authorList>
            <person name="Heo J."/>
            <person name="Kim S.-J."/>
            <person name="Kwon S.-W."/>
            <person name="Anandham R."/>
        </authorList>
    </citation>
    <scope>NUCLEOTIDE SEQUENCE [LARGE SCALE GENOMIC DNA]</scope>
    <source>
        <strain evidence="1 2">M2T2B2</strain>
        <plasmid evidence="1 2">unnamed1</plasmid>
    </source>
</reference>
<organism evidence="1 2">
    <name type="scientific">Azospirillum ramasamyi</name>
    <dbReference type="NCBI Taxonomy" id="682998"/>
    <lineage>
        <taxon>Bacteria</taxon>
        <taxon>Pseudomonadati</taxon>
        <taxon>Pseudomonadota</taxon>
        <taxon>Alphaproteobacteria</taxon>
        <taxon>Rhodospirillales</taxon>
        <taxon>Azospirillaceae</taxon>
        <taxon>Azospirillum</taxon>
    </lineage>
</organism>
<accession>A0A2U9S8H1</accession>